<keyword evidence="2" id="KW-0732">Signal</keyword>
<keyword evidence="4" id="KW-1185">Reference proteome</keyword>
<evidence type="ECO:0000313" key="3">
    <source>
        <dbReference type="EnsemblMetazoa" id="AMIN014183-PA"/>
    </source>
</evidence>
<proteinExistence type="predicted"/>
<dbReference type="VEuPathDB" id="VectorBase:AMIN014183"/>
<evidence type="ECO:0000256" key="2">
    <source>
        <dbReference type="SAM" id="SignalP"/>
    </source>
</evidence>
<reference evidence="4" key="1">
    <citation type="submission" date="2013-03" db="EMBL/GenBank/DDBJ databases">
        <title>The Genome Sequence of Anopheles minimus MINIMUS1.</title>
        <authorList>
            <consortium name="The Broad Institute Genomics Platform"/>
            <person name="Neafsey D.E."/>
            <person name="Walton C."/>
            <person name="Walker B."/>
            <person name="Young S.K."/>
            <person name="Zeng Q."/>
            <person name="Gargeya S."/>
            <person name="Fitzgerald M."/>
            <person name="Haas B."/>
            <person name="Abouelleil A."/>
            <person name="Allen A.W."/>
            <person name="Alvarado L."/>
            <person name="Arachchi H.M."/>
            <person name="Berlin A.M."/>
            <person name="Chapman S.B."/>
            <person name="Gainer-Dewar J."/>
            <person name="Goldberg J."/>
            <person name="Griggs A."/>
            <person name="Gujja S."/>
            <person name="Hansen M."/>
            <person name="Howarth C."/>
            <person name="Imamovic A."/>
            <person name="Ireland A."/>
            <person name="Larimer J."/>
            <person name="McCowan C."/>
            <person name="Murphy C."/>
            <person name="Pearson M."/>
            <person name="Poon T.W."/>
            <person name="Priest M."/>
            <person name="Roberts A."/>
            <person name="Saif S."/>
            <person name="Shea T."/>
            <person name="Sisk P."/>
            <person name="Sykes S."/>
            <person name="Wortman J."/>
            <person name="Nusbaum C."/>
            <person name="Birren B."/>
        </authorList>
    </citation>
    <scope>NUCLEOTIDE SEQUENCE [LARGE SCALE GENOMIC DNA]</scope>
    <source>
        <strain evidence="4">MINIMUS1</strain>
    </source>
</reference>
<dbReference type="AlphaFoldDB" id="A0A182WN85"/>
<feature type="compositionally biased region" description="Basic residues" evidence="1">
    <location>
        <begin position="64"/>
        <end position="83"/>
    </location>
</feature>
<protein>
    <submittedName>
        <fullName evidence="3">Uncharacterized protein</fullName>
    </submittedName>
</protein>
<name>A0A182WN85_9DIPT</name>
<feature type="chain" id="PRO_5008141607" evidence="2">
    <location>
        <begin position="24"/>
        <end position="83"/>
    </location>
</feature>
<feature type="region of interest" description="Disordered" evidence="1">
    <location>
        <begin position="57"/>
        <end position="83"/>
    </location>
</feature>
<organism evidence="3 4">
    <name type="scientific">Anopheles minimus</name>
    <dbReference type="NCBI Taxonomy" id="112268"/>
    <lineage>
        <taxon>Eukaryota</taxon>
        <taxon>Metazoa</taxon>
        <taxon>Ecdysozoa</taxon>
        <taxon>Arthropoda</taxon>
        <taxon>Hexapoda</taxon>
        <taxon>Insecta</taxon>
        <taxon>Pterygota</taxon>
        <taxon>Neoptera</taxon>
        <taxon>Endopterygota</taxon>
        <taxon>Diptera</taxon>
        <taxon>Nematocera</taxon>
        <taxon>Culicoidea</taxon>
        <taxon>Culicidae</taxon>
        <taxon>Anophelinae</taxon>
        <taxon>Anopheles</taxon>
    </lineage>
</organism>
<feature type="signal peptide" evidence="2">
    <location>
        <begin position="1"/>
        <end position="23"/>
    </location>
</feature>
<evidence type="ECO:0000256" key="1">
    <source>
        <dbReference type="SAM" id="MobiDB-lite"/>
    </source>
</evidence>
<accession>A0A182WN85</accession>
<evidence type="ECO:0000313" key="4">
    <source>
        <dbReference type="Proteomes" id="UP000075920"/>
    </source>
</evidence>
<dbReference type="Proteomes" id="UP000075920">
    <property type="component" value="Unassembled WGS sequence"/>
</dbReference>
<dbReference type="EnsemblMetazoa" id="AMIN014183-RA">
    <property type="protein sequence ID" value="AMIN014183-PA"/>
    <property type="gene ID" value="AMIN014183"/>
</dbReference>
<reference evidence="3" key="2">
    <citation type="submission" date="2020-05" db="UniProtKB">
        <authorList>
            <consortium name="EnsemblMetazoa"/>
        </authorList>
    </citation>
    <scope>IDENTIFICATION</scope>
    <source>
        <strain evidence="3">MINIMUS1</strain>
    </source>
</reference>
<sequence>MKYVAALLVVIAYIFVVSTSVEGRQEGHWLRRHHLRQGDDDYEKPCEPGLYGKCWHPRIPQPSRMRHGHHRSRQHHGRRHHHG</sequence>